<evidence type="ECO:0000313" key="2">
    <source>
        <dbReference type="Proteomes" id="UP001638806"/>
    </source>
</evidence>
<reference evidence="1" key="1">
    <citation type="submission" date="2024-12" db="EMBL/GenBank/DDBJ databases">
        <title>Comparative genomics and development of molecular markers within Purpureocillium lilacinum and among Purpureocillium species.</title>
        <authorList>
            <person name="Yeh Z.-Y."/>
            <person name="Ni N.-T."/>
            <person name="Lo P.-H."/>
            <person name="Mushyakhwo K."/>
            <person name="Lin C.-F."/>
            <person name="Nai Y.-S."/>
        </authorList>
    </citation>
    <scope>NUCLEOTIDE SEQUENCE</scope>
    <source>
        <strain evidence="1">NCHU-NPUST-175</strain>
    </source>
</reference>
<dbReference type="Proteomes" id="UP001638806">
    <property type="component" value="Unassembled WGS sequence"/>
</dbReference>
<name>A0ACC4DCS8_PURLI</name>
<evidence type="ECO:0000313" key="1">
    <source>
        <dbReference type="EMBL" id="KAL3953923.1"/>
    </source>
</evidence>
<gene>
    <name evidence="1" type="ORF">ACCO45_011879</name>
</gene>
<proteinExistence type="predicted"/>
<sequence length="539" mass="57263">MVKFVASLLTAALIGRGTASPAVEQPSAAAASGASCVSMNLVFFITEAKAVYLPVRSQTTSSIADGFQCKALTDALGSKVASKCSPGYTKSIQSYWAVQETQISPTCVLLATSADDVSKALNVLVPSSCRFAVRGGGHGPIPGIANIQDGVTIDLSALREITPNQDKSLVALGPGAQLGVGLLKARLSWRLGGFGYFATKAGFTAENVASYQVVLANGTITTASSTENRALWMSLKGGSSNFGIVTRFTIRTFPLGKIWGGDAYYSVASLDAHIKALYDFTADPNYDVDAGYFLNYAYTAASGAILTNRVAYAKPLVNPPAFRGITSVPGQMQNTTKVLSLAEFSNQALSKTPAGYQQLTWSVTFNNNVAMLKDVWTAFNASIATVRGVQNVTWSLTLEPIVPAIALQTKAKGGNVLGLDNIPSEGLILCLLSATWVSSNDSPRMNAASDLLLSGIIQLAKRRGVYHRYVDMNHAIKSQDPIEGFGSENTAFCARRHSTQRIGHRPAEGSRDSDQQSQANQGPERTLKASIFLVLSEEF</sequence>
<dbReference type="EMBL" id="JBGNUJ010000011">
    <property type="protein sequence ID" value="KAL3953923.1"/>
    <property type="molecule type" value="Genomic_DNA"/>
</dbReference>
<organism evidence="1 2">
    <name type="scientific">Purpureocillium lilacinum</name>
    <name type="common">Paecilomyces lilacinus</name>
    <dbReference type="NCBI Taxonomy" id="33203"/>
    <lineage>
        <taxon>Eukaryota</taxon>
        <taxon>Fungi</taxon>
        <taxon>Dikarya</taxon>
        <taxon>Ascomycota</taxon>
        <taxon>Pezizomycotina</taxon>
        <taxon>Sordariomycetes</taxon>
        <taxon>Hypocreomycetidae</taxon>
        <taxon>Hypocreales</taxon>
        <taxon>Ophiocordycipitaceae</taxon>
        <taxon>Purpureocillium</taxon>
    </lineage>
</organism>
<keyword evidence="2" id="KW-1185">Reference proteome</keyword>
<accession>A0ACC4DCS8</accession>
<comment type="caution">
    <text evidence="1">The sequence shown here is derived from an EMBL/GenBank/DDBJ whole genome shotgun (WGS) entry which is preliminary data.</text>
</comment>
<protein>
    <submittedName>
        <fullName evidence="1">Uncharacterized protein</fullName>
    </submittedName>
</protein>